<sequence length="157" mass="16708">MLLRATPLASSVGGFSTTTIKLDLPVDPANGDGAARASPSRASAPTRVTCSQAAHRTDCAFPAYASVSPHPPHWQCASAAFATFTVAHKAHRTLVAPLSYAKRTRHPAQSSCDVRLDVWPPSGTAVTVAHNEHRTFEAPCAMLVRKKRVMCVHSVVV</sequence>
<proteinExistence type="predicted"/>
<gene>
    <name evidence="1" type="ORF">MSP1401_LOCUS4604</name>
</gene>
<protein>
    <submittedName>
        <fullName evidence="1">Uncharacterized protein</fullName>
    </submittedName>
</protein>
<dbReference type="AlphaFoldDB" id="A0A7S0CXQ2"/>
<name>A0A7S0CXQ2_MICPS</name>
<organism evidence="1">
    <name type="scientific">Micromonas pusilla</name>
    <name type="common">Picoplanktonic green alga</name>
    <name type="synonym">Chromulina pusilla</name>
    <dbReference type="NCBI Taxonomy" id="38833"/>
    <lineage>
        <taxon>Eukaryota</taxon>
        <taxon>Viridiplantae</taxon>
        <taxon>Chlorophyta</taxon>
        <taxon>Mamiellophyceae</taxon>
        <taxon>Mamiellales</taxon>
        <taxon>Mamiellaceae</taxon>
        <taxon>Micromonas</taxon>
    </lineage>
</organism>
<evidence type="ECO:0000313" key="1">
    <source>
        <dbReference type="EMBL" id="CAD8437308.1"/>
    </source>
</evidence>
<reference evidence="1" key="1">
    <citation type="submission" date="2021-01" db="EMBL/GenBank/DDBJ databases">
        <authorList>
            <person name="Corre E."/>
            <person name="Pelletier E."/>
            <person name="Niang G."/>
            <person name="Scheremetjew M."/>
            <person name="Finn R."/>
            <person name="Kale V."/>
            <person name="Holt S."/>
            <person name="Cochrane G."/>
            <person name="Meng A."/>
            <person name="Brown T."/>
            <person name="Cohen L."/>
        </authorList>
    </citation>
    <scope>NUCLEOTIDE SEQUENCE</scope>
    <source>
        <strain evidence="1">CCAC1681</strain>
    </source>
</reference>
<accession>A0A7S0CXQ2</accession>
<dbReference type="EMBL" id="HBEN01005633">
    <property type="protein sequence ID" value="CAD8437308.1"/>
    <property type="molecule type" value="Transcribed_RNA"/>
</dbReference>